<dbReference type="PANTHER" id="PTHR35803:SF1">
    <property type="entry name" value="GLUCAN 1,4-ALPHA-GLUCOSIDASE SUSB"/>
    <property type="match status" value="1"/>
</dbReference>
<evidence type="ECO:0000313" key="9">
    <source>
        <dbReference type="Proteomes" id="UP000238442"/>
    </source>
</evidence>
<keyword evidence="3" id="KW-0106">Calcium</keyword>
<keyword evidence="4" id="KW-0732">Signal</keyword>
<comment type="subunit">
    <text evidence="2">Monomer.</text>
</comment>
<dbReference type="EMBL" id="CP027062">
    <property type="protein sequence ID" value="AVI51050.1"/>
    <property type="molecule type" value="Genomic_DNA"/>
</dbReference>
<dbReference type="OrthoDB" id="57532at2"/>
<dbReference type="GO" id="GO:0030246">
    <property type="term" value="F:carbohydrate binding"/>
    <property type="evidence" value="ECO:0007669"/>
    <property type="project" value="InterPro"/>
</dbReference>
<dbReference type="InterPro" id="IPR052720">
    <property type="entry name" value="Glycosyl_hydrolase_97"/>
</dbReference>
<feature type="signal peptide" evidence="4">
    <location>
        <begin position="1"/>
        <end position="22"/>
    </location>
</feature>
<reference evidence="8 9" key="1">
    <citation type="submission" date="2018-02" db="EMBL/GenBank/DDBJ databases">
        <title>Genomic analysis of the strain RR4-38 isolated from a seawater recirculating aquaculture system.</title>
        <authorList>
            <person name="Kim Y.-S."/>
            <person name="Jang Y.H."/>
            <person name="Kim K.-H."/>
        </authorList>
    </citation>
    <scope>NUCLEOTIDE SEQUENCE [LARGE SCALE GENOMIC DNA]</scope>
    <source>
        <strain evidence="8 9">RR4-38</strain>
    </source>
</reference>
<dbReference type="InterPro" id="IPR014718">
    <property type="entry name" value="GH-type_carb-bd"/>
</dbReference>
<dbReference type="Pfam" id="PF10566">
    <property type="entry name" value="Glyco_hydro_97"/>
    <property type="match status" value="1"/>
</dbReference>
<dbReference type="Gene3D" id="2.70.98.10">
    <property type="match status" value="1"/>
</dbReference>
<dbReference type="AlphaFoldDB" id="A0A2S0HWP3"/>
<dbReference type="InterPro" id="IPR019563">
    <property type="entry name" value="GH97_catalytic"/>
</dbReference>
<dbReference type="PANTHER" id="PTHR35803">
    <property type="entry name" value="GLUCAN 1,4-ALPHA-GLUCOSIDASE SUSB-RELATED"/>
    <property type="match status" value="1"/>
</dbReference>
<evidence type="ECO:0000256" key="2">
    <source>
        <dbReference type="ARBA" id="ARBA00011245"/>
    </source>
</evidence>
<feature type="domain" description="Glycosyl-hydrolase 97 C-terminal oligomerisation" evidence="7">
    <location>
        <begin position="608"/>
        <end position="708"/>
    </location>
</feature>
<dbReference type="Proteomes" id="UP000238442">
    <property type="component" value="Chromosome"/>
</dbReference>
<dbReference type="KEGG" id="aue:C5O00_07610"/>
<proteinExistence type="predicted"/>
<evidence type="ECO:0000256" key="1">
    <source>
        <dbReference type="ARBA" id="ARBA00001913"/>
    </source>
</evidence>
<evidence type="ECO:0000313" key="8">
    <source>
        <dbReference type="EMBL" id="AVI51050.1"/>
    </source>
</evidence>
<dbReference type="PROSITE" id="PS51257">
    <property type="entry name" value="PROKAR_LIPOPROTEIN"/>
    <property type="match status" value="1"/>
</dbReference>
<evidence type="ECO:0000259" key="7">
    <source>
        <dbReference type="Pfam" id="PF14509"/>
    </source>
</evidence>
<dbReference type="InterPro" id="IPR029483">
    <property type="entry name" value="GH97_C"/>
</dbReference>
<dbReference type="Gene3D" id="3.20.20.70">
    <property type="entry name" value="Aldolase class I"/>
    <property type="match status" value="1"/>
</dbReference>
<dbReference type="InterPro" id="IPR017853">
    <property type="entry name" value="GH"/>
</dbReference>
<evidence type="ECO:0000256" key="4">
    <source>
        <dbReference type="SAM" id="SignalP"/>
    </source>
</evidence>
<gene>
    <name evidence="8" type="ORF">C5O00_07610</name>
</gene>
<dbReference type="RefSeq" id="WP_105216291.1">
    <property type="nucleotide sequence ID" value="NZ_CP027062.1"/>
</dbReference>
<feature type="chain" id="PRO_5015689661" evidence="4">
    <location>
        <begin position="23"/>
        <end position="711"/>
    </location>
</feature>
<evidence type="ECO:0000256" key="3">
    <source>
        <dbReference type="ARBA" id="ARBA00022837"/>
    </source>
</evidence>
<organism evidence="8 9">
    <name type="scientific">Pukyongia salina</name>
    <dbReference type="NCBI Taxonomy" id="2094025"/>
    <lineage>
        <taxon>Bacteria</taxon>
        <taxon>Pseudomonadati</taxon>
        <taxon>Bacteroidota</taxon>
        <taxon>Flavobacteriia</taxon>
        <taxon>Flavobacteriales</taxon>
        <taxon>Flavobacteriaceae</taxon>
        <taxon>Pukyongia</taxon>
    </lineage>
</organism>
<dbReference type="InterPro" id="IPR013785">
    <property type="entry name" value="Aldolase_TIM"/>
</dbReference>
<name>A0A2S0HWP3_9FLAO</name>
<sequence length="711" mass="80403">MKRTFFTLICSIALSAVFFSCSSDQMTTSVTSPNGNIEVNFILSESGLPAYIVTHKNEKVIDTSFMSFDFKDIPSLKDDFELLSSSMRTIDTSWEMPWGEQTIVKDNYNELTFNLKEKGELGRNLNICFRVYNDGLGFRYEIPTMEGVTEILITDENTEFNLTGDHKVWWIPGDWDIYEHLYNETSFSEIDAISKRDHPNLNATYIPENAVNTPVTMKSNTGLYLSFHEADLTNYAGMTLKVDPNNLKMQSELVGSERLGGKAKVSLPFNTPWRTIQIAERVGDLLESNLLLNLNDPNAIGDVSYFTPMKYVGIWWEMHIGKSTWDLEGTQDMNTYTEGKRGSSRHGATTENAKKYIDFAAANGIKGLLVEGWNTGWDQWINTEDREGVFDFMTPYPDYNFAEVMAYAKEKGVEVIMHHETSAAPRTYEKQMEVAYNFMKENGMNSVKTGYVGKIIPKGEYHHGQWMVNHYQKVLEEAAAKKIAINAHEPIKDTGKRRTYPNAISREGLRGQEFNAWATDGGNPPDHIATVAFTRMLSGPIDFTPGVFNIKFDEYKKSNQVNTTLAHQLALYVVIYSPIQMACDLPEHYMIDGKIHPAFQFITDVGVDWETSKVLDGEIGDYVVIARKEKGSANWFVGGVTDENNRTLSVNFDFLDNDTVYEATVYKDAAEAHYNTNPEAYKIEKMDVRKGEKLDIDLAPGGGFAISLIKK</sequence>
<dbReference type="SUPFAM" id="SSF51445">
    <property type="entry name" value="(Trans)glycosidases"/>
    <property type="match status" value="1"/>
</dbReference>
<comment type="cofactor">
    <cofactor evidence="1">
        <name>Ca(2+)</name>
        <dbReference type="ChEBI" id="CHEBI:29108"/>
    </cofactor>
</comment>
<evidence type="ECO:0000259" key="6">
    <source>
        <dbReference type="Pfam" id="PF14508"/>
    </source>
</evidence>
<dbReference type="InterPro" id="IPR029486">
    <property type="entry name" value="GH97_N"/>
</dbReference>
<feature type="domain" description="Glycosyl-hydrolase 97 N-terminal" evidence="6">
    <location>
        <begin position="30"/>
        <end position="297"/>
    </location>
</feature>
<dbReference type="Pfam" id="PF14508">
    <property type="entry name" value="GH97_N"/>
    <property type="match status" value="1"/>
</dbReference>
<evidence type="ECO:0000259" key="5">
    <source>
        <dbReference type="Pfam" id="PF10566"/>
    </source>
</evidence>
<dbReference type="Pfam" id="PF14509">
    <property type="entry name" value="GH97_C"/>
    <property type="match status" value="1"/>
</dbReference>
<protein>
    <submittedName>
        <fullName evidence="8">Alpha-glucosidase</fullName>
    </submittedName>
</protein>
<feature type="domain" description="Glycosyl-hydrolase 97 catalytic" evidence="5">
    <location>
        <begin position="315"/>
        <end position="508"/>
    </location>
</feature>
<keyword evidence="9" id="KW-1185">Reference proteome</keyword>
<accession>A0A2S0HWP3</accession>